<dbReference type="Gene3D" id="3.20.20.370">
    <property type="entry name" value="Glycoside hydrolase/deacetylase"/>
    <property type="match status" value="1"/>
</dbReference>
<dbReference type="RefSeq" id="WP_093153365.1">
    <property type="nucleotide sequence ID" value="NZ_FNBW01000015.1"/>
</dbReference>
<sequence length="301" mass="34922">MTEPRPGMDHDLYRYSAMDRRPAISWPDGNGLAFTVVLHLEFWRLDPPKEDWRDPRYQGAFGNFYPDYTGYTQREYGNRIGFFRVLDRLDRHGLKLTVPANAAALKRYPAIVERLMDRDVEFVAAGTHADRMITSKLDADTQRWMIDESVDAIERITGRRPTGWAGPGYGESEITAGLLAEAGLDYVMDWPNDDQPYMLTTKPELISIPRQPEWDDGEIMWLRKVPRETWEEMVVSAFDRLYQERAAGRYFSLSLHPWIVGQFHRIRFLEQVLDRIAPPRDGVWQTTAGAVARHFRALQSD</sequence>
<keyword evidence="7" id="KW-1185">Reference proteome</keyword>
<accession>A0A8G2EWK9</accession>
<comment type="function">
    <text evidence="1">Is involved in generating a small heat-stable compound (Nod), an acylated oligomer of N-acetylglucosamine, that stimulates mitosis in various plant protoplasts.</text>
</comment>
<reference evidence="6 7" key="1">
    <citation type="submission" date="2016-10" db="EMBL/GenBank/DDBJ databases">
        <authorList>
            <person name="Varghese N."/>
            <person name="Submissions S."/>
        </authorList>
    </citation>
    <scope>NUCLEOTIDE SEQUENCE [LARGE SCALE GENOMIC DNA]</scope>
    <source>
        <strain evidence="6 7">DSM 18839</strain>
    </source>
</reference>
<dbReference type="GO" id="GO:0005975">
    <property type="term" value="P:carbohydrate metabolic process"/>
    <property type="evidence" value="ECO:0007669"/>
    <property type="project" value="InterPro"/>
</dbReference>
<dbReference type="OrthoDB" id="9784220at2"/>
<evidence type="ECO:0000313" key="7">
    <source>
        <dbReference type="Proteomes" id="UP000198615"/>
    </source>
</evidence>
<dbReference type="EMBL" id="FNBW01000015">
    <property type="protein sequence ID" value="SDG35090.1"/>
    <property type="molecule type" value="Genomic_DNA"/>
</dbReference>
<dbReference type="AlphaFoldDB" id="A0A8G2EWK9"/>
<dbReference type="InterPro" id="IPR002509">
    <property type="entry name" value="NODB_dom"/>
</dbReference>
<dbReference type="Proteomes" id="UP000198615">
    <property type="component" value="Unassembled WGS sequence"/>
</dbReference>
<gene>
    <name evidence="6" type="ORF">SAMN05660686_04114</name>
</gene>
<evidence type="ECO:0000259" key="5">
    <source>
        <dbReference type="Pfam" id="PF01522"/>
    </source>
</evidence>
<organism evidence="6 7">
    <name type="scientific">Thalassobaculum litoreum DSM 18839</name>
    <dbReference type="NCBI Taxonomy" id="1123362"/>
    <lineage>
        <taxon>Bacteria</taxon>
        <taxon>Pseudomonadati</taxon>
        <taxon>Pseudomonadota</taxon>
        <taxon>Alphaproteobacteria</taxon>
        <taxon>Rhodospirillales</taxon>
        <taxon>Thalassobaculaceae</taxon>
        <taxon>Thalassobaculum</taxon>
    </lineage>
</organism>
<dbReference type="PANTHER" id="PTHR43123">
    <property type="entry name" value="POLYSACCHARIDE DEACETYLASE-RELATED"/>
    <property type="match status" value="1"/>
</dbReference>
<dbReference type="Pfam" id="PF01522">
    <property type="entry name" value="Polysacc_deac_1"/>
    <property type="match status" value="1"/>
</dbReference>
<evidence type="ECO:0000256" key="3">
    <source>
        <dbReference type="ARBA" id="ARBA00020071"/>
    </source>
</evidence>
<evidence type="ECO:0000256" key="1">
    <source>
        <dbReference type="ARBA" id="ARBA00003236"/>
    </source>
</evidence>
<dbReference type="InterPro" id="IPR011330">
    <property type="entry name" value="Glyco_hydro/deAcase_b/a-brl"/>
</dbReference>
<protein>
    <recommendedName>
        <fullName evidence="3">Chitooligosaccharide deacetylase</fullName>
    </recommendedName>
    <alternativeName>
        <fullName evidence="4">Nodulation protein B</fullName>
    </alternativeName>
</protein>
<evidence type="ECO:0000256" key="2">
    <source>
        <dbReference type="ARBA" id="ARBA00010973"/>
    </source>
</evidence>
<evidence type="ECO:0000256" key="4">
    <source>
        <dbReference type="ARBA" id="ARBA00032976"/>
    </source>
</evidence>
<comment type="similarity">
    <text evidence="2">Belongs to the polysaccharide deacetylase family.</text>
</comment>
<evidence type="ECO:0000313" key="6">
    <source>
        <dbReference type="EMBL" id="SDG35090.1"/>
    </source>
</evidence>
<feature type="domain" description="NodB homology" evidence="5">
    <location>
        <begin position="84"/>
        <end position="187"/>
    </location>
</feature>
<name>A0A8G2EWK9_9PROT</name>
<dbReference type="PANTHER" id="PTHR43123:SF4">
    <property type="entry name" value="POLYSACCHARIDE DEACETYLASE"/>
    <property type="match status" value="1"/>
</dbReference>
<comment type="caution">
    <text evidence="6">The sequence shown here is derived from an EMBL/GenBank/DDBJ whole genome shotgun (WGS) entry which is preliminary data.</text>
</comment>
<dbReference type="SUPFAM" id="SSF88713">
    <property type="entry name" value="Glycoside hydrolase/deacetylase"/>
    <property type="match status" value="1"/>
</dbReference>
<proteinExistence type="inferred from homology"/>
<dbReference type="GO" id="GO:0016810">
    <property type="term" value="F:hydrolase activity, acting on carbon-nitrogen (but not peptide) bonds"/>
    <property type="evidence" value="ECO:0007669"/>
    <property type="project" value="InterPro"/>
</dbReference>